<accession>A0A565ASR0</accession>
<keyword evidence="1" id="KW-1133">Transmembrane helix</keyword>
<keyword evidence="1" id="KW-0472">Membrane</keyword>
<reference evidence="2" key="1">
    <citation type="submission" date="2019-07" db="EMBL/GenBank/DDBJ databases">
        <authorList>
            <person name="Dittberner H."/>
        </authorList>
    </citation>
    <scope>NUCLEOTIDE SEQUENCE [LARGE SCALE GENOMIC DNA]</scope>
</reference>
<evidence type="ECO:0000313" key="2">
    <source>
        <dbReference type="EMBL" id="VVA91668.1"/>
    </source>
</evidence>
<sequence>MTIFLNDDQQHREAESPRFACLPASRESTYFPMVMGLNVWLGVASRIRLQFSSISYTWYWEQYGKFYITLRPDYNNLVEMIGEDDNYQLIFINIPSSVNNEAAVNLRLEARLDFPEELKVQAENNIIGRSLYPIAVVLIITILHLLLHRRK</sequence>
<proteinExistence type="predicted"/>
<name>A0A565ASR0_9BRAS</name>
<comment type="caution">
    <text evidence="2">The sequence shown here is derived from an EMBL/GenBank/DDBJ whole genome shotgun (WGS) entry which is preliminary data.</text>
</comment>
<evidence type="ECO:0000313" key="3">
    <source>
        <dbReference type="Proteomes" id="UP000489600"/>
    </source>
</evidence>
<gene>
    <name evidence="2" type="ORF">ANE_LOCUS2113</name>
</gene>
<dbReference type="Proteomes" id="UP000489600">
    <property type="component" value="Unassembled WGS sequence"/>
</dbReference>
<feature type="transmembrane region" description="Helical" evidence="1">
    <location>
        <begin position="130"/>
        <end position="147"/>
    </location>
</feature>
<organism evidence="2 3">
    <name type="scientific">Arabis nemorensis</name>
    <dbReference type="NCBI Taxonomy" id="586526"/>
    <lineage>
        <taxon>Eukaryota</taxon>
        <taxon>Viridiplantae</taxon>
        <taxon>Streptophyta</taxon>
        <taxon>Embryophyta</taxon>
        <taxon>Tracheophyta</taxon>
        <taxon>Spermatophyta</taxon>
        <taxon>Magnoliopsida</taxon>
        <taxon>eudicotyledons</taxon>
        <taxon>Gunneridae</taxon>
        <taxon>Pentapetalae</taxon>
        <taxon>rosids</taxon>
        <taxon>malvids</taxon>
        <taxon>Brassicales</taxon>
        <taxon>Brassicaceae</taxon>
        <taxon>Arabideae</taxon>
        <taxon>Arabis</taxon>
    </lineage>
</organism>
<protein>
    <submittedName>
        <fullName evidence="2">Uncharacterized protein</fullName>
    </submittedName>
</protein>
<dbReference type="EMBL" id="CABITT030000001">
    <property type="protein sequence ID" value="VVA91668.1"/>
    <property type="molecule type" value="Genomic_DNA"/>
</dbReference>
<dbReference type="AlphaFoldDB" id="A0A565ASR0"/>
<evidence type="ECO:0000256" key="1">
    <source>
        <dbReference type="SAM" id="Phobius"/>
    </source>
</evidence>
<keyword evidence="1" id="KW-0812">Transmembrane</keyword>
<keyword evidence="3" id="KW-1185">Reference proteome</keyword>